<feature type="compositionally biased region" description="Basic residues" evidence="1">
    <location>
        <begin position="540"/>
        <end position="549"/>
    </location>
</feature>
<organism evidence="2 3">
    <name type="scientific">Colletotrichum destructivum</name>
    <dbReference type="NCBI Taxonomy" id="34406"/>
    <lineage>
        <taxon>Eukaryota</taxon>
        <taxon>Fungi</taxon>
        <taxon>Dikarya</taxon>
        <taxon>Ascomycota</taxon>
        <taxon>Pezizomycotina</taxon>
        <taxon>Sordariomycetes</taxon>
        <taxon>Hypocreomycetidae</taxon>
        <taxon>Glomerellales</taxon>
        <taxon>Glomerellaceae</taxon>
        <taxon>Colletotrichum</taxon>
        <taxon>Colletotrichum destructivum species complex</taxon>
    </lineage>
</organism>
<feature type="compositionally biased region" description="Basic and acidic residues" evidence="1">
    <location>
        <begin position="833"/>
        <end position="850"/>
    </location>
</feature>
<feature type="compositionally biased region" description="Polar residues" evidence="1">
    <location>
        <begin position="551"/>
        <end position="574"/>
    </location>
</feature>
<accession>A0AAX4IKF4</accession>
<feature type="compositionally biased region" description="Polar residues" evidence="1">
    <location>
        <begin position="667"/>
        <end position="703"/>
    </location>
</feature>
<proteinExistence type="predicted"/>
<feature type="region of interest" description="Disordered" evidence="1">
    <location>
        <begin position="252"/>
        <end position="286"/>
    </location>
</feature>
<feature type="compositionally biased region" description="Basic residues" evidence="1">
    <location>
        <begin position="586"/>
        <end position="595"/>
    </location>
</feature>
<dbReference type="RefSeq" id="XP_062780727.1">
    <property type="nucleotide sequence ID" value="XM_062924676.1"/>
</dbReference>
<dbReference type="KEGG" id="cdet:87945020"/>
<feature type="compositionally biased region" description="Low complexity" evidence="1">
    <location>
        <begin position="601"/>
        <end position="617"/>
    </location>
</feature>
<dbReference type="EMBL" id="CP137309">
    <property type="protein sequence ID" value="WQF83503.1"/>
    <property type="molecule type" value="Genomic_DNA"/>
</dbReference>
<dbReference type="AlphaFoldDB" id="A0AAX4IKF4"/>
<protein>
    <submittedName>
        <fullName evidence="2">Uncharacterized protein</fullName>
    </submittedName>
</protein>
<keyword evidence="3" id="KW-1185">Reference proteome</keyword>
<feature type="compositionally biased region" description="Polar residues" evidence="1">
    <location>
        <begin position="852"/>
        <end position="861"/>
    </location>
</feature>
<evidence type="ECO:0000313" key="3">
    <source>
        <dbReference type="Proteomes" id="UP001322277"/>
    </source>
</evidence>
<gene>
    <name evidence="2" type="ORF">CDEST_08517</name>
</gene>
<feature type="compositionally biased region" description="Basic and acidic residues" evidence="1">
    <location>
        <begin position="524"/>
        <end position="539"/>
    </location>
</feature>
<feature type="compositionally biased region" description="Gly residues" evidence="1">
    <location>
        <begin position="642"/>
        <end position="659"/>
    </location>
</feature>
<dbReference type="Proteomes" id="UP001322277">
    <property type="component" value="Chromosome 5"/>
</dbReference>
<feature type="compositionally biased region" description="Polar residues" evidence="1">
    <location>
        <begin position="785"/>
        <end position="811"/>
    </location>
</feature>
<feature type="region of interest" description="Disordered" evidence="1">
    <location>
        <begin position="320"/>
        <end position="348"/>
    </location>
</feature>
<feature type="region of interest" description="Disordered" evidence="1">
    <location>
        <begin position="486"/>
        <end position="703"/>
    </location>
</feature>
<dbReference type="GeneID" id="87945020"/>
<evidence type="ECO:0000256" key="1">
    <source>
        <dbReference type="SAM" id="MobiDB-lite"/>
    </source>
</evidence>
<reference evidence="3" key="1">
    <citation type="journal article" date="2023" name="bioRxiv">
        <title>Complete genome of the Medicago anthracnose fungus, Colletotrichum destructivum, reveals a mini-chromosome-like region within a core chromosome.</title>
        <authorList>
            <person name="Lapalu N."/>
            <person name="Simon A."/>
            <person name="Lu A."/>
            <person name="Plaumann P.-L."/>
            <person name="Amselem J."/>
            <person name="Pigne S."/>
            <person name="Auger A."/>
            <person name="Koch C."/>
            <person name="Dallery J.-F."/>
            <person name="O'Connell R.J."/>
        </authorList>
    </citation>
    <scope>NUCLEOTIDE SEQUENCE [LARGE SCALE GENOMIC DNA]</scope>
    <source>
        <strain evidence="3">CBS 520.97</strain>
    </source>
</reference>
<evidence type="ECO:0000313" key="2">
    <source>
        <dbReference type="EMBL" id="WQF83503.1"/>
    </source>
</evidence>
<feature type="region of interest" description="Disordered" evidence="1">
    <location>
        <begin position="772"/>
        <end position="861"/>
    </location>
</feature>
<name>A0AAX4IKF4_9PEZI</name>
<sequence length="861" mass="95256">MANEEKANSSAMESNISMAQVGSIVGPKRGQSFKDFYLSLTNDLDWGSPEPEDIEKRLEWREISHSGQWIILSVLCQYKTFASAVRTLQMTTPDVINFVTLYIKFHRATKLWAKKIEETSVSDLLRKSGEHWPGVDEMDDYTRPHLPTDVLENTDREEVIRYLRQVGQEEAVEDIDEWRGLSTDFHTLPIEPEIMAGVVVILDEGEGLLGADNTHPLQDGQHFSWIESGPSVFQDLAKCLGELRIYLTRPSPSTTSTCGRWPTGSPKGCQSQRRRQNALGNNVDWSTEEINQQSPIAINYRDVDELYNSQLLPQRVPSVDMRGYPGFEPIRGHDDASVPEQDSNQPQTLSAELQTPLIRIREATPQAQPDHSTGGQVSMNKLLSSVQPLHPFVRLPGPNLGKDTYSFPHGKPVKEPRHGHTPHFLQDRDKIENQLNASTRPNFPGPTPMREPRFQMINFDTLKGQIHKETQQENLRLPVAPRPSTVKASVLSAPQNASASPILIDDDLESPTMPSSKQTSRKRKVDDSDGEYRPRPERPRKAKARKSAPRNKNTTSPQTILPQQTHQPQLTIQPQMGAEGILQPVKRGRGRPRKYPKPEVPAIRAAPAQSAAPHSSANDAGTQQVAAPPGTTIADNLASARGSGGDTNAGGQAHVGGRLGALDEAPRSTSGYISPYSRPQSSPQVALSSNASHATVAHSNTTQAQIEAHRDGLLRRQPNNYEEFWTVHRNLANAARPGYWSYNTSPDDNGTLSYLSSSQSASRQNMTIPTSHQSYYDQGLGTRPAGQQISQGANVSAPSTQQQPQNNTDSFFHSARPTRYQRPSALNTIAQQARDERTGSEAAEKRKEGEDVNNTAQGKNK</sequence>